<dbReference type="Pfam" id="PF00440">
    <property type="entry name" value="TetR_N"/>
    <property type="match status" value="1"/>
</dbReference>
<evidence type="ECO:0000313" key="4">
    <source>
        <dbReference type="EMBL" id="AEV31462.1"/>
    </source>
</evidence>
<dbReference type="KEGG" id="oho:Oweho_0444"/>
<dbReference type="OrthoDB" id="9785164at2"/>
<dbReference type="EMBL" id="CP003156">
    <property type="protein sequence ID" value="AEV31462.1"/>
    <property type="molecule type" value="Genomic_DNA"/>
</dbReference>
<accession>G8QZ79</accession>
<evidence type="ECO:0000256" key="2">
    <source>
        <dbReference type="PROSITE-ProRule" id="PRU00335"/>
    </source>
</evidence>
<dbReference type="RefSeq" id="WP_014200823.1">
    <property type="nucleotide sequence ID" value="NC_016599.1"/>
</dbReference>
<gene>
    <name evidence="4" type="ordered locus">Oweho_0444</name>
</gene>
<dbReference type="InterPro" id="IPR023772">
    <property type="entry name" value="DNA-bd_HTH_TetR-type_CS"/>
</dbReference>
<keyword evidence="5" id="KW-1185">Reference proteome</keyword>
<dbReference type="InterPro" id="IPR050109">
    <property type="entry name" value="HTH-type_TetR-like_transc_reg"/>
</dbReference>
<protein>
    <submittedName>
        <fullName evidence="4">Transcriptional regulator</fullName>
    </submittedName>
</protein>
<evidence type="ECO:0000259" key="3">
    <source>
        <dbReference type="PROSITE" id="PS50977"/>
    </source>
</evidence>
<proteinExistence type="predicted"/>
<reference evidence="4 5" key="1">
    <citation type="journal article" date="2012" name="Stand. Genomic Sci.">
        <title>Genome sequence of the orange-pigmented seawater bacterium Owenweeksia hongkongensis type strain (UST20020801(T)).</title>
        <authorList>
            <person name="Riedel T."/>
            <person name="Held B."/>
            <person name="Nolan M."/>
            <person name="Lucas S."/>
            <person name="Lapidus A."/>
            <person name="Tice H."/>
            <person name="Del Rio T.G."/>
            <person name="Cheng J.F."/>
            <person name="Han C."/>
            <person name="Tapia R."/>
            <person name="Goodwin L.A."/>
            <person name="Pitluck S."/>
            <person name="Liolios K."/>
            <person name="Mavromatis K."/>
            <person name="Pagani I."/>
            <person name="Ivanova N."/>
            <person name="Mikhailova N."/>
            <person name="Pati A."/>
            <person name="Chen A."/>
            <person name="Palaniappan K."/>
            <person name="Rohde M."/>
            <person name="Tindall B.J."/>
            <person name="Detter J.C."/>
            <person name="Goker M."/>
            <person name="Woyke T."/>
            <person name="Bristow J."/>
            <person name="Eisen J.A."/>
            <person name="Markowitz V."/>
            <person name="Hugenholtz P."/>
            <person name="Klenk H.P."/>
            <person name="Kyrpides N.C."/>
        </authorList>
    </citation>
    <scope>NUCLEOTIDE SEQUENCE</scope>
    <source>
        <strain evidence="5">DSM 17368 / JCM 12287 / NRRL B-23963</strain>
    </source>
</reference>
<dbReference type="PROSITE" id="PS01081">
    <property type="entry name" value="HTH_TETR_1"/>
    <property type="match status" value="1"/>
</dbReference>
<dbReference type="InterPro" id="IPR001647">
    <property type="entry name" value="HTH_TetR"/>
</dbReference>
<dbReference type="PRINTS" id="PR00455">
    <property type="entry name" value="HTHTETR"/>
</dbReference>
<dbReference type="SUPFAM" id="SSF46689">
    <property type="entry name" value="Homeodomain-like"/>
    <property type="match status" value="1"/>
</dbReference>
<evidence type="ECO:0000256" key="1">
    <source>
        <dbReference type="ARBA" id="ARBA00023125"/>
    </source>
</evidence>
<keyword evidence="1 2" id="KW-0238">DNA-binding</keyword>
<sequence length="173" mass="19574">MTEKQEKILEAALQLFAEQGYAATSTSKVAKVAGVSEGLIFRHFKNKEGLLEAIFETVAERTKAIFADIVLSTDPEEVISKALEMPFMIDPGEYRVWRLTYAMKWQVQNYSREKVEPLKLAVKNAFDKLGYENPDAESELILMQLDGAATAILLHEPDNKMEILKCLKAKYNL</sequence>
<dbReference type="Proteomes" id="UP000005631">
    <property type="component" value="Chromosome"/>
</dbReference>
<dbReference type="InterPro" id="IPR009057">
    <property type="entry name" value="Homeodomain-like_sf"/>
</dbReference>
<dbReference type="AlphaFoldDB" id="G8QZ79"/>
<dbReference type="Gene3D" id="1.10.357.10">
    <property type="entry name" value="Tetracycline Repressor, domain 2"/>
    <property type="match status" value="1"/>
</dbReference>
<organism evidence="4 5">
    <name type="scientific">Owenweeksia hongkongensis (strain DSM 17368 / CIP 108786 / JCM 12287 / NRRL B-23963 / UST20020801)</name>
    <dbReference type="NCBI Taxonomy" id="926562"/>
    <lineage>
        <taxon>Bacteria</taxon>
        <taxon>Pseudomonadati</taxon>
        <taxon>Bacteroidota</taxon>
        <taxon>Flavobacteriia</taxon>
        <taxon>Flavobacteriales</taxon>
        <taxon>Owenweeksiaceae</taxon>
        <taxon>Owenweeksia</taxon>
    </lineage>
</organism>
<dbReference type="PANTHER" id="PTHR30055">
    <property type="entry name" value="HTH-TYPE TRANSCRIPTIONAL REGULATOR RUTR"/>
    <property type="match status" value="1"/>
</dbReference>
<dbReference type="PATRIC" id="fig|926562.3.peg.459"/>
<feature type="domain" description="HTH tetR-type" evidence="3">
    <location>
        <begin position="2"/>
        <end position="62"/>
    </location>
</feature>
<feature type="DNA-binding region" description="H-T-H motif" evidence="2">
    <location>
        <begin position="25"/>
        <end position="44"/>
    </location>
</feature>
<dbReference type="eggNOG" id="COG1309">
    <property type="taxonomic scope" value="Bacteria"/>
</dbReference>
<evidence type="ECO:0000313" key="5">
    <source>
        <dbReference type="Proteomes" id="UP000005631"/>
    </source>
</evidence>
<dbReference type="HOGENOM" id="CLU_069356_12_2_10"/>
<dbReference type="GO" id="GO:0003677">
    <property type="term" value="F:DNA binding"/>
    <property type="evidence" value="ECO:0007669"/>
    <property type="project" value="UniProtKB-UniRule"/>
</dbReference>
<dbReference type="PANTHER" id="PTHR30055:SF222">
    <property type="entry name" value="REGULATORY PROTEIN"/>
    <property type="match status" value="1"/>
</dbReference>
<dbReference type="PROSITE" id="PS50977">
    <property type="entry name" value="HTH_TETR_2"/>
    <property type="match status" value="1"/>
</dbReference>
<dbReference type="STRING" id="926562.Oweho_0444"/>
<name>G8QZ79_OWEHD</name>